<evidence type="ECO:0008006" key="13">
    <source>
        <dbReference type="Google" id="ProtNLM"/>
    </source>
</evidence>
<evidence type="ECO:0000256" key="3">
    <source>
        <dbReference type="ARBA" id="ARBA00010617"/>
    </source>
</evidence>
<keyword evidence="8 10" id="KW-0503">Monooxygenase</keyword>
<keyword evidence="5 9" id="KW-0479">Metal-binding</keyword>
<dbReference type="PRINTS" id="PR00463">
    <property type="entry name" value="EP450I"/>
</dbReference>
<protein>
    <recommendedName>
        <fullName evidence="13">Cytochrome P450</fullName>
    </recommendedName>
</protein>
<dbReference type="PANTHER" id="PTHR46300:SF12">
    <property type="entry name" value="P450, PUTATIVE (EUROFUNG)-RELATED"/>
    <property type="match status" value="1"/>
</dbReference>
<evidence type="ECO:0000313" key="11">
    <source>
        <dbReference type="EMBL" id="KAJ2928444.1"/>
    </source>
</evidence>
<dbReference type="SUPFAM" id="SSF48264">
    <property type="entry name" value="Cytochrome P450"/>
    <property type="match status" value="1"/>
</dbReference>
<evidence type="ECO:0000256" key="2">
    <source>
        <dbReference type="ARBA" id="ARBA00005179"/>
    </source>
</evidence>
<dbReference type="AlphaFoldDB" id="A0A9W8J6Q9"/>
<proteinExistence type="inferred from homology"/>
<dbReference type="InterPro" id="IPR036396">
    <property type="entry name" value="Cyt_P450_sf"/>
</dbReference>
<evidence type="ECO:0000256" key="6">
    <source>
        <dbReference type="ARBA" id="ARBA00023002"/>
    </source>
</evidence>
<keyword evidence="7 9" id="KW-0408">Iron</keyword>
<dbReference type="InterPro" id="IPR050364">
    <property type="entry name" value="Cytochrome_P450_fung"/>
</dbReference>
<comment type="similarity">
    <text evidence="3 10">Belongs to the cytochrome P450 family.</text>
</comment>
<dbReference type="Proteomes" id="UP001140091">
    <property type="component" value="Unassembled WGS sequence"/>
</dbReference>
<dbReference type="Gene3D" id="1.10.630.10">
    <property type="entry name" value="Cytochrome P450"/>
    <property type="match status" value="2"/>
</dbReference>
<name>A0A9W8J6Q9_9AGAR</name>
<comment type="pathway">
    <text evidence="2">Secondary metabolite biosynthesis.</text>
</comment>
<feature type="non-terminal residue" evidence="11">
    <location>
        <position position="1"/>
    </location>
</feature>
<evidence type="ECO:0000256" key="7">
    <source>
        <dbReference type="ARBA" id="ARBA00023004"/>
    </source>
</evidence>
<evidence type="ECO:0000256" key="10">
    <source>
        <dbReference type="RuleBase" id="RU000461"/>
    </source>
</evidence>
<keyword evidence="12" id="KW-1185">Reference proteome</keyword>
<keyword evidence="4 9" id="KW-0349">Heme</keyword>
<gene>
    <name evidence="11" type="ORF">H1R20_g8641</name>
</gene>
<dbReference type="InterPro" id="IPR002401">
    <property type="entry name" value="Cyt_P450_E_grp-I"/>
</dbReference>
<dbReference type="GO" id="GO:0005506">
    <property type="term" value="F:iron ion binding"/>
    <property type="evidence" value="ECO:0007669"/>
    <property type="project" value="InterPro"/>
</dbReference>
<organism evidence="11 12">
    <name type="scientific">Candolleomyces eurysporus</name>
    <dbReference type="NCBI Taxonomy" id="2828524"/>
    <lineage>
        <taxon>Eukaryota</taxon>
        <taxon>Fungi</taxon>
        <taxon>Dikarya</taxon>
        <taxon>Basidiomycota</taxon>
        <taxon>Agaricomycotina</taxon>
        <taxon>Agaricomycetes</taxon>
        <taxon>Agaricomycetidae</taxon>
        <taxon>Agaricales</taxon>
        <taxon>Agaricineae</taxon>
        <taxon>Psathyrellaceae</taxon>
        <taxon>Candolleomyces</taxon>
    </lineage>
</organism>
<sequence length="369" mass="41540">MPMINELAGWDFSLGTMPYGIRWRKTRRVAHHSLHPVAIKEYRPHIIKSTRAFLKRLLNDPDPSNIIPHIRHLAGETILSIAYGLQIQEENDPYLEMSLESGTTTVSVVSTCLQKIAEGTEDDTFTEEVIRDVAGTLFSAGSDTTVSIIASCILGLIEYPEVLKKAQAQIDSVVMPGHFPEFEQETSLPYISAIVYETLRWRDVAPTAVPHLLSTEDEYEGYRLPAGAIIIANAWAMLHDETIYPDPFTFNPDRFINPDTGQVDFARARDPSHACWGFGRRICPGRHMAFTSIWLAISSLVYVFDIEKAKEKVRVVGEDGIGREEERTVELTHEYVSGLAVMPKPFKCVIKPRSKEKVDLICEPLIQDD</sequence>
<comment type="caution">
    <text evidence="11">The sequence shown here is derived from an EMBL/GenBank/DDBJ whole genome shotgun (WGS) entry which is preliminary data.</text>
</comment>
<dbReference type="PROSITE" id="PS00086">
    <property type="entry name" value="CYTOCHROME_P450"/>
    <property type="match status" value="1"/>
</dbReference>
<evidence type="ECO:0000256" key="1">
    <source>
        <dbReference type="ARBA" id="ARBA00001971"/>
    </source>
</evidence>
<dbReference type="EMBL" id="JANBPK010000926">
    <property type="protein sequence ID" value="KAJ2928444.1"/>
    <property type="molecule type" value="Genomic_DNA"/>
</dbReference>
<feature type="binding site" description="axial binding residue" evidence="9">
    <location>
        <position position="283"/>
    </location>
    <ligand>
        <name>heme</name>
        <dbReference type="ChEBI" id="CHEBI:30413"/>
    </ligand>
    <ligandPart>
        <name>Fe</name>
        <dbReference type="ChEBI" id="CHEBI:18248"/>
    </ligandPart>
</feature>
<dbReference type="GO" id="GO:0020037">
    <property type="term" value="F:heme binding"/>
    <property type="evidence" value="ECO:0007669"/>
    <property type="project" value="InterPro"/>
</dbReference>
<dbReference type="GO" id="GO:0004497">
    <property type="term" value="F:monooxygenase activity"/>
    <property type="evidence" value="ECO:0007669"/>
    <property type="project" value="UniProtKB-KW"/>
</dbReference>
<accession>A0A9W8J6Q9</accession>
<evidence type="ECO:0000256" key="5">
    <source>
        <dbReference type="ARBA" id="ARBA00022723"/>
    </source>
</evidence>
<dbReference type="OrthoDB" id="2789670at2759"/>
<dbReference type="PRINTS" id="PR00385">
    <property type="entry name" value="P450"/>
</dbReference>
<dbReference type="PANTHER" id="PTHR46300">
    <property type="entry name" value="P450, PUTATIVE (EUROFUNG)-RELATED-RELATED"/>
    <property type="match status" value="1"/>
</dbReference>
<dbReference type="GO" id="GO:0016705">
    <property type="term" value="F:oxidoreductase activity, acting on paired donors, with incorporation or reduction of molecular oxygen"/>
    <property type="evidence" value="ECO:0007669"/>
    <property type="project" value="InterPro"/>
</dbReference>
<evidence type="ECO:0000256" key="4">
    <source>
        <dbReference type="ARBA" id="ARBA00022617"/>
    </source>
</evidence>
<dbReference type="Pfam" id="PF00067">
    <property type="entry name" value="p450"/>
    <property type="match status" value="1"/>
</dbReference>
<evidence type="ECO:0000256" key="8">
    <source>
        <dbReference type="ARBA" id="ARBA00023033"/>
    </source>
</evidence>
<dbReference type="InterPro" id="IPR001128">
    <property type="entry name" value="Cyt_P450"/>
</dbReference>
<evidence type="ECO:0000256" key="9">
    <source>
        <dbReference type="PIRSR" id="PIRSR602401-1"/>
    </source>
</evidence>
<keyword evidence="6 10" id="KW-0560">Oxidoreductase</keyword>
<reference evidence="11" key="1">
    <citation type="submission" date="2022-06" db="EMBL/GenBank/DDBJ databases">
        <title>Genome Sequence of Candolleomyces eurysporus.</title>
        <authorList>
            <person name="Buettner E."/>
        </authorList>
    </citation>
    <scope>NUCLEOTIDE SEQUENCE</scope>
    <source>
        <strain evidence="11">VTCC 930004</strain>
    </source>
</reference>
<dbReference type="InterPro" id="IPR017972">
    <property type="entry name" value="Cyt_P450_CS"/>
</dbReference>
<comment type="cofactor">
    <cofactor evidence="1 9">
        <name>heme</name>
        <dbReference type="ChEBI" id="CHEBI:30413"/>
    </cofactor>
</comment>
<evidence type="ECO:0000313" key="12">
    <source>
        <dbReference type="Proteomes" id="UP001140091"/>
    </source>
</evidence>